<gene>
    <name evidence="4" type="ORF">DPCES_2356</name>
</gene>
<evidence type="ECO:0000256" key="1">
    <source>
        <dbReference type="ARBA" id="ARBA00023125"/>
    </source>
</evidence>
<dbReference type="PROSITE" id="PS50977">
    <property type="entry name" value="HTH_TETR_2"/>
    <property type="match status" value="1"/>
</dbReference>
<evidence type="ECO:0000256" key="2">
    <source>
        <dbReference type="PROSITE-ProRule" id="PRU00335"/>
    </source>
</evidence>
<dbReference type="InterPro" id="IPR036271">
    <property type="entry name" value="Tet_transcr_reg_TetR-rel_C_sf"/>
</dbReference>
<keyword evidence="1 2" id="KW-0238">DNA-binding</keyword>
<dbReference type="PRINTS" id="PR00455">
    <property type="entry name" value="HTHTETR"/>
</dbReference>
<dbReference type="SUPFAM" id="SSF46689">
    <property type="entry name" value="Homeodomain-like"/>
    <property type="match status" value="1"/>
</dbReference>
<dbReference type="RefSeq" id="WP_005812813.1">
    <property type="nucleotide sequence ID" value="NZ_CABKQQ010000042.1"/>
</dbReference>
<protein>
    <submittedName>
        <fullName evidence="4">Transcriptional regulator, TetR</fullName>
    </submittedName>
</protein>
<dbReference type="InterPro" id="IPR023772">
    <property type="entry name" value="DNA-bd_HTH_TetR-type_CS"/>
</dbReference>
<proteinExistence type="predicted"/>
<dbReference type="PATRIC" id="fig|49338.4.peg.2535"/>
<dbReference type="PROSITE" id="PS01081">
    <property type="entry name" value="HTH_TETR_1"/>
    <property type="match status" value="1"/>
</dbReference>
<name>A0A098B088_DESHA</name>
<dbReference type="GO" id="GO:0003677">
    <property type="term" value="F:DNA binding"/>
    <property type="evidence" value="ECO:0007669"/>
    <property type="project" value="UniProtKB-UniRule"/>
</dbReference>
<feature type="domain" description="HTH tetR-type" evidence="3">
    <location>
        <begin position="10"/>
        <end position="70"/>
    </location>
</feature>
<sequence>MHENFVGLKAEKRDAIINAALAEFAAKGYDLASTNEIVRAAGISKGALFHYFSSKKELFFFLCDYVYEVVNREFYEQIGHCQGDLLNRYARAARLKGSVYLRYPPLFEFVKKLAQEKSAEIAGELAQKLSRITETGYSHLLGNLDESLFRQDVPMGKLRDLIIWALENYGYRTMELVQDQPLAEIDMEALNADFDEYLDVLRKCFYQQ</sequence>
<dbReference type="InterPro" id="IPR009057">
    <property type="entry name" value="Homeodomain-like_sf"/>
</dbReference>
<feature type="DNA-binding region" description="H-T-H motif" evidence="2">
    <location>
        <begin position="33"/>
        <end position="52"/>
    </location>
</feature>
<dbReference type="SUPFAM" id="SSF48498">
    <property type="entry name" value="Tetracyclin repressor-like, C-terminal domain"/>
    <property type="match status" value="1"/>
</dbReference>
<accession>A0A098B088</accession>
<dbReference type="InterPro" id="IPR001647">
    <property type="entry name" value="HTH_TetR"/>
</dbReference>
<reference evidence="4" key="1">
    <citation type="submission" date="2014-07" db="EMBL/GenBank/DDBJ databases">
        <authorList>
            <person name="Hornung V.Bastian."/>
        </authorList>
    </citation>
    <scope>NUCLEOTIDE SEQUENCE</scope>
    <source>
        <strain evidence="4">PCE-S</strain>
    </source>
</reference>
<dbReference type="Pfam" id="PF00440">
    <property type="entry name" value="TetR_N"/>
    <property type="match status" value="1"/>
</dbReference>
<organism evidence="4">
    <name type="scientific">Desulfitobacterium hafniense</name>
    <name type="common">Desulfitobacterium frappieri</name>
    <dbReference type="NCBI Taxonomy" id="49338"/>
    <lineage>
        <taxon>Bacteria</taxon>
        <taxon>Bacillati</taxon>
        <taxon>Bacillota</taxon>
        <taxon>Clostridia</taxon>
        <taxon>Eubacteriales</taxon>
        <taxon>Desulfitobacteriaceae</taxon>
        <taxon>Desulfitobacterium</taxon>
    </lineage>
</organism>
<dbReference type="Gene3D" id="1.10.357.10">
    <property type="entry name" value="Tetracycline Repressor, domain 2"/>
    <property type="match status" value="1"/>
</dbReference>
<dbReference type="InterPro" id="IPR050624">
    <property type="entry name" value="HTH-type_Tx_Regulator"/>
</dbReference>
<dbReference type="Gene3D" id="1.10.10.60">
    <property type="entry name" value="Homeodomain-like"/>
    <property type="match status" value="1"/>
</dbReference>
<evidence type="ECO:0000259" key="3">
    <source>
        <dbReference type="PROSITE" id="PS50977"/>
    </source>
</evidence>
<dbReference type="PANTHER" id="PTHR43479:SF11">
    <property type="entry name" value="ACREF_ENVCD OPERON REPRESSOR-RELATED"/>
    <property type="match status" value="1"/>
</dbReference>
<dbReference type="PANTHER" id="PTHR43479">
    <property type="entry name" value="ACREF/ENVCD OPERON REPRESSOR-RELATED"/>
    <property type="match status" value="1"/>
</dbReference>
<dbReference type="AlphaFoldDB" id="A0A098B088"/>
<dbReference type="EMBL" id="LK996017">
    <property type="protein sequence ID" value="CDX02243.1"/>
    <property type="molecule type" value="Genomic_DNA"/>
</dbReference>
<evidence type="ECO:0000313" key="4">
    <source>
        <dbReference type="EMBL" id="CDX02243.1"/>
    </source>
</evidence>